<feature type="transmembrane region" description="Helical" evidence="2">
    <location>
        <begin position="45"/>
        <end position="66"/>
    </location>
</feature>
<evidence type="ECO:0000313" key="4">
    <source>
        <dbReference type="Proteomes" id="UP000656813"/>
    </source>
</evidence>
<evidence type="ECO:0000256" key="2">
    <source>
        <dbReference type="SAM" id="Phobius"/>
    </source>
</evidence>
<keyword evidence="2" id="KW-1133">Transmembrane helix</keyword>
<feature type="compositionally biased region" description="Polar residues" evidence="1">
    <location>
        <begin position="74"/>
        <end position="85"/>
    </location>
</feature>
<feature type="region of interest" description="Disordered" evidence="1">
    <location>
        <begin position="74"/>
        <end position="106"/>
    </location>
</feature>
<sequence>MDEQLERLKEIMDQTILKEGAFQEKDRLRVLNRIHNRKSSVRKTWIATFSTVLCLGLLMVLSYSIFFQGTEQQASQQSSPSLTETSLKKASSEQQPEVKANKAGTVNAEKKDVMPYKYSEDLANPKQSVPKTLSFNHYTYKNTGNHIGPSGIGESVGKVNLSDESQEKKAMKTTLVYTVKGKELISAIAISIGDKDTPHYLVFERDQNPEGQEGAKDQSDAMQQVLQKASQSISLYVFSSSQASLKLAEYKEEWGPGVFINYTIRDVSGQQDVSLSLKEYRESKAEAARTLFTFKTTLPSDRKGTTTAKDSNAMYQPAVPTDSFESNGVKWSFYKDYQGKTAMLGEKADYAFEIVLKHSLTKEEARSLVESFKPYEK</sequence>
<dbReference type="RefSeq" id="WP_188496712.1">
    <property type="nucleotide sequence ID" value="NZ_BMFV01000008.1"/>
</dbReference>
<organism evidence="3 4">
    <name type="scientific">Pullulanibacillus pueri</name>
    <dbReference type="NCBI Taxonomy" id="1437324"/>
    <lineage>
        <taxon>Bacteria</taxon>
        <taxon>Bacillati</taxon>
        <taxon>Bacillota</taxon>
        <taxon>Bacilli</taxon>
        <taxon>Bacillales</taxon>
        <taxon>Sporolactobacillaceae</taxon>
        <taxon>Pullulanibacillus</taxon>
    </lineage>
</organism>
<keyword evidence="4" id="KW-1185">Reference proteome</keyword>
<protein>
    <recommendedName>
        <fullName evidence="5">DUF4367 domain-containing protein</fullName>
    </recommendedName>
</protein>
<accession>A0A8J2ZUJ2</accession>
<keyword evidence="2" id="KW-0812">Transmembrane</keyword>
<name>A0A8J2ZUJ2_9BACL</name>
<keyword evidence="2" id="KW-0472">Membrane</keyword>
<dbReference type="EMBL" id="BMFV01000008">
    <property type="protein sequence ID" value="GGH79370.1"/>
    <property type="molecule type" value="Genomic_DNA"/>
</dbReference>
<comment type="caution">
    <text evidence="3">The sequence shown here is derived from an EMBL/GenBank/DDBJ whole genome shotgun (WGS) entry which is preliminary data.</text>
</comment>
<reference evidence="3" key="2">
    <citation type="submission" date="2020-09" db="EMBL/GenBank/DDBJ databases">
        <authorList>
            <person name="Sun Q."/>
            <person name="Zhou Y."/>
        </authorList>
    </citation>
    <scope>NUCLEOTIDE SEQUENCE</scope>
    <source>
        <strain evidence="3">CGMCC 1.12777</strain>
    </source>
</reference>
<gene>
    <name evidence="3" type="ORF">GCM10007096_14190</name>
</gene>
<proteinExistence type="predicted"/>
<reference evidence="3" key="1">
    <citation type="journal article" date="2014" name="Int. J. Syst. Evol. Microbiol.">
        <title>Complete genome sequence of Corynebacterium casei LMG S-19264T (=DSM 44701T), isolated from a smear-ripened cheese.</title>
        <authorList>
            <consortium name="US DOE Joint Genome Institute (JGI-PGF)"/>
            <person name="Walter F."/>
            <person name="Albersmeier A."/>
            <person name="Kalinowski J."/>
            <person name="Ruckert C."/>
        </authorList>
    </citation>
    <scope>NUCLEOTIDE SEQUENCE</scope>
    <source>
        <strain evidence="3">CGMCC 1.12777</strain>
    </source>
</reference>
<evidence type="ECO:0000313" key="3">
    <source>
        <dbReference type="EMBL" id="GGH79370.1"/>
    </source>
</evidence>
<dbReference type="AlphaFoldDB" id="A0A8J2ZUJ2"/>
<evidence type="ECO:0000256" key="1">
    <source>
        <dbReference type="SAM" id="MobiDB-lite"/>
    </source>
</evidence>
<evidence type="ECO:0008006" key="5">
    <source>
        <dbReference type="Google" id="ProtNLM"/>
    </source>
</evidence>
<dbReference type="Proteomes" id="UP000656813">
    <property type="component" value="Unassembled WGS sequence"/>
</dbReference>